<gene>
    <name evidence="1" type="ORF">NCTC1542_06911</name>
</gene>
<reference evidence="1 2" key="1">
    <citation type="submission" date="2018-06" db="EMBL/GenBank/DDBJ databases">
        <authorList>
            <consortium name="Pathogen Informatics"/>
            <person name="Doyle S."/>
        </authorList>
    </citation>
    <scope>NUCLEOTIDE SEQUENCE [LARGE SCALE GENOMIC DNA]</scope>
    <source>
        <strain evidence="1 2">NCTC1542</strain>
    </source>
</reference>
<dbReference type="Proteomes" id="UP000255389">
    <property type="component" value="Unassembled WGS sequence"/>
</dbReference>
<evidence type="ECO:0000313" key="2">
    <source>
        <dbReference type="Proteomes" id="UP000255389"/>
    </source>
</evidence>
<name>A0A378WEA0_MYCFO</name>
<dbReference type="AlphaFoldDB" id="A0A378WEA0"/>
<accession>A0A378WEA0</accession>
<protein>
    <submittedName>
        <fullName evidence="1">Uncharacterized protein</fullName>
    </submittedName>
</protein>
<organism evidence="1 2">
    <name type="scientific">Mycolicibacterium fortuitum</name>
    <name type="common">Mycobacterium fortuitum</name>
    <dbReference type="NCBI Taxonomy" id="1766"/>
    <lineage>
        <taxon>Bacteria</taxon>
        <taxon>Bacillati</taxon>
        <taxon>Actinomycetota</taxon>
        <taxon>Actinomycetes</taxon>
        <taxon>Mycobacteriales</taxon>
        <taxon>Mycobacteriaceae</taxon>
        <taxon>Mycolicibacterium</taxon>
    </lineage>
</organism>
<dbReference type="InterPro" id="IPR006311">
    <property type="entry name" value="TAT_signal"/>
</dbReference>
<evidence type="ECO:0000313" key="1">
    <source>
        <dbReference type="EMBL" id="SUA31556.1"/>
    </source>
</evidence>
<sequence length="189" mass="20226">MSTVNPIPPSPPKQPRRWWMVAAAAVGGLALIGAAFAAGRGTAPTREAAVQTIEVPGMPVAQAFTDADVAWCREYNITSTGISDAAKADGLPTSIAGKELPASAWTPDERATNQRLVEYFGRWDTGLADLRARVENPTLKLLIEGMLDGSSKLSTVLGNEIYTPADFTYYRNMFAASGGLVRVCERLQP</sequence>
<dbReference type="EMBL" id="UGQY01000006">
    <property type="protein sequence ID" value="SUA31556.1"/>
    <property type="molecule type" value="Genomic_DNA"/>
</dbReference>
<proteinExistence type="predicted"/>
<dbReference type="PROSITE" id="PS51318">
    <property type="entry name" value="TAT"/>
    <property type="match status" value="1"/>
</dbReference>